<dbReference type="SUPFAM" id="SSF57701">
    <property type="entry name" value="Zn2/Cys6 DNA-binding domain"/>
    <property type="match status" value="1"/>
</dbReference>
<dbReference type="InterPro" id="IPR001138">
    <property type="entry name" value="Zn2Cys6_DnaBD"/>
</dbReference>
<dbReference type="Proteomes" id="UP000251714">
    <property type="component" value="Unassembled WGS sequence"/>
</dbReference>
<feature type="compositionally biased region" description="Pro residues" evidence="7">
    <location>
        <begin position="514"/>
        <end position="523"/>
    </location>
</feature>
<dbReference type="InterPro" id="IPR036864">
    <property type="entry name" value="Zn2-C6_fun-type_DNA-bd_sf"/>
</dbReference>
<evidence type="ECO:0000256" key="2">
    <source>
        <dbReference type="ARBA" id="ARBA00022833"/>
    </source>
</evidence>
<evidence type="ECO:0000256" key="1">
    <source>
        <dbReference type="ARBA" id="ARBA00022723"/>
    </source>
</evidence>
<name>A0A365N3Q3_GIBIN</name>
<dbReference type="EMBL" id="PKMI01000022">
    <property type="protein sequence ID" value="RBA15429.1"/>
    <property type="molecule type" value="Genomic_DNA"/>
</dbReference>
<keyword evidence="6" id="KW-0539">Nucleus</keyword>
<sequence>MYSIPSQSPPKASGRKGSKKVRTGCITCKIRKVKCDGNKHHSSIRSSSNKPTEGKPYCLRCIKTGRQCDGYRPSPNSSPEPTSLSPAPGFDSPQEVRAFDHYRLRTAKVLSGPIDANFWGGVVLKMSSTEPAVRHAILAISSLHEAVQVKNRSLREIDTRFAFKEYGNAITTLRNWGQRSEPSVVPLLVCVLFICVEFLIDRDTAAQMHICQGRQILSTLGDGRSPAMEMIKHSLVPVYARLSLSSFLFGSRPAPIPAHLRSWSDMPAVFATIEEARYALYLLLDDALQFSTSARAPIYNPNAELEEIRKLQNEQQRLLSQLSRWHAAFTVTTSMSPQSPSLENSLNVLRIYHQSTLIWVSTALDTGEAKLDQFIPNFANIITLASTIISSVPSNAKLEPFSFETEIIPPVYWTAIKCRHPLLRRAALKLLTRNQMRNRRENLWHARETAVIAARSIEIEESEFDYPLDLDFRMDPFIAPSPSGLSEVSAEANAAFDLFTCDPKKIKVDVSKPPSLPPPPPSFSDPTPEEILSGSPCSLASSRSSPTPTPEPVSPISAALEGIQHLDSAALKSAKLESPYGVSESRRIKNALIGPADDGGIWVTFFRDPEPGETSWKVTREFLRC</sequence>
<dbReference type="GO" id="GO:0003677">
    <property type="term" value="F:DNA binding"/>
    <property type="evidence" value="ECO:0007669"/>
    <property type="project" value="UniProtKB-KW"/>
</dbReference>
<dbReference type="CDD" id="cd00067">
    <property type="entry name" value="GAL4"/>
    <property type="match status" value="1"/>
</dbReference>
<feature type="compositionally biased region" description="Polar residues" evidence="7">
    <location>
        <begin position="1"/>
        <end position="10"/>
    </location>
</feature>
<reference evidence="9 10" key="1">
    <citation type="submission" date="2017-12" db="EMBL/GenBank/DDBJ databases">
        <title>Genome sequence of the mycotoxigenic crop pathogen Fusarium proliferatum, strain ITEM 2341 from Date Palm.</title>
        <authorList>
            <person name="Almiman B.F."/>
            <person name="Shittu T.A."/>
            <person name="Muthumeenakshi S."/>
            <person name="Baroncelli R."/>
            <person name="Sreenivasaprasada S."/>
        </authorList>
    </citation>
    <scope>NUCLEOTIDE SEQUENCE [LARGE SCALE GENOMIC DNA]</scope>
    <source>
        <strain evidence="9 10">ITEM 2341</strain>
    </source>
</reference>
<feature type="region of interest" description="Disordered" evidence="7">
    <location>
        <begin position="1"/>
        <end position="21"/>
    </location>
</feature>
<keyword evidence="5" id="KW-0804">Transcription</keyword>
<keyword evidence="3" id="KW-0805">Transcription regulation</keyword>
<keyword evidence="4" id="KW-0238">DNA-binding</keyword>
<dbReference type="InterPro" id="IPR021858">
    <property type="entry name" value="Fun_TF"/>
</dbReference>
<evidence type="ECO:0000313" key="9">
    <source>
        <dbReference type="EMBL" id="RBA15429.1"/>
    </source>
</evidence>
<accession>A0A365N3Q3</accession>
<comment type="caution">
    <text evidence="9">The sequence shown here is derived from an EMBL/GenBank/DDBJ whole genome shotgun (WGS) entry which is preliminary data.</text>
</comment>
<evidence type="ECO:0000259" key="8">
    <source>
        <dbReference type="PROSITE" id="PS50048"/>
    </source>
</evidence>
<keyword evidence="2" id="KW-0862">Zinc</keyword>
<dbReference type="SMART" id="SM00066">
    <property type="entry name" value="GAL4"/>
    <property type="match status" value="1"/>
</dbReference>
<dbReference type="PROSITE" id="PS50048">
    <property type="entry name" value="ZN2_CY6_FUNGAL_2"/>
    <property type="match status" value="1"/>
</dbReference>
<dbReference type="GO" id="GO:0008270">
    <property type="term" value="F:zinc ion binding"/>
    <property type="evidence" value="ECO:0007669"/>
    <property type="project" value="InterPro"/>
</dbReference>
<dbReference type="AlphaFoldDB" id="A0A365N3Q3"/>
<gene>
    <name evidence="9" type="ORF">FPRO05_12503</name>
</gene>
<dbReference type="GO" id="GO:0000981">
    <property type="term" value="F:DNA-binding transcription factor activity, RNA polymerase II-specific"/>
    <property type="evidence" value="ECO:0007669"/>
    <property type="project" value="InterPro"/>
</dbReference>
<evidence type="ECO:0000256" key="3">
    <source>
        <dbReference type="ARBA" id="ARBA00023015"/>
    </source>
</evidence>
<evidence type="ECO:0000256" key="7">
    <source>
        <dbReference type="SAM" id="MobiDB-lite"/>
    </source>
</evidence>
<dbReference type="Pfam" id="PF11951">
    <property type="entry name" value="Fungal_trans_2"/>
    <property type="match status" value="1"/>
</dbReference>
<evidence type="ECO:0000256" key="6">
    <source>
        <dbReference type="ARBA" id="ARBA00023242"/>
    </source>
</evidence>
<dbReference type="Gene3D" id="4.10.240.10">
    <property type="entry name" value="Zn(2)-C6 fungal-type DNA-binding domain"/>
    <property type="match status" value="1"/>
</dbReference>
<feature type="region of interest" description="Disordered" evidence="7">
    <location>
        <begin position="510"/>
        <end position="553"/>
    </location>
</feature>
<feature type="compositionally biased region" description="Polar residues" evidence="7">
    <location>
        <begin position="74"/>
        <end position="85"/>
    </location>
</feature>
<dbReference type="PANTHER" id="PTHR36206:SF16">
    <property type="entry name" value="TRANSCRIPTION FACTOR DOMAIN-CONTAINING PROTEIN-RELATED"/>
    <property type="match status" value="1"/>
</dbReference>
<feature type="region of interest" description="Disordered" evidence="7">
    <location>
        <begin position="69"/>
        <end position="90"/>
    </location>
</feature>
<dbReference type="InterPro" id="IPR052360">
    <property type="entry name" value="Transcr_Regulatory_Proteins"/>
</dbReference>
<feature type="compositionally biased region" description="Low complexity" evidence="7">
    <location>
        <begin position="533"/>
        <end position="546"/>
    </location>
</feature>
<evidence type="ECO:0000313" key="10">
    <source>
        <dbReference type="Proteomes" id="UP000251714"/>
    </source>
</evidence>
<keyword evidence="1" id="KW-0479">Metal-binding</keyword>
<feature type="domain" description="Zn(2)-C6 fungal-type" evidence="8">
    <location>
        <begin position="24"/>
        <end position="68"/>
    </location>
</feature>
<evidence type="ECO:0000256" key="5">
    <source>
        <dbReference type="ARBA" id="ARBA00023163"/>
    </source>
</evidence>
<evidence type="ECO:0000256" key="4">
    <source>
        <dbReference type="ARBA" id="ARBA00023125"/>
    </source>
</evidence>
<organism evidence="9 10">
    <name type="scientific">Gibberella intermedia</name>
    <name type="common">Bulb rot disease fungus</name>
    <name type="synonym">Fusarium proliferatum</name>
    <dbReference type="NCBI Taxonomy" id="948311"/>
    <lineage>
        <taxon>Eukaryota</taxon>
        <taxon>Fungi</taxon>
        <taxon>Dikarya</taxon>
        <taxon>Ascomycota</taxon>
        <taxon>Pezizomycotina</taxon>
        <taxon>Sordariomycetes</taxon>
        <taxon>Hypocreomycetidae</taxon>
        <taxon>Hypocreales</taxon>
        <taxon>Nectriaceae</taxon>
        <taxon>Fusarium</taxon>
        <taxon>Fusarium fujikuroi species complex</taxon>
    </lineage>
</organism>
<proteinExistence type="predicted"/>
<protein>
    <recommendedName>
        <fullName evidence="8">Zn(2)-C6 fungal-type domain-containing protein</fullName>
    </recommendedName>
</protein>
<dbReference type="PANTHER" id="PTHR36206">
    <property type="entry name" value="ASPERCRYPTIN BIOSYNTHESIS CLUSTER-SPECIFIC TRANSCRIPTION REGULATOR ATNN-RELATED"/>
    <property type="match status" value="1"/>
</dbReference>